<sequence>MSMMLRWLLVEEVKTSSTLLNRETWELHPAAVPATIRTAKPRARLRPFAFKILNCIAFTRRYPVQTDRD</sequence>
<organism evidence="1 2">
    <name type="scientific">Mesorhizobium delmotii</name>
    <dbReference type="NCBI Taxonomy" id="1631247"/>
    <lineage>
        <taxon>Bacteria</taxon>
        <taxon>Pseudomonadati</taxon>
        <taxon>Pseudomonadota</taxon>
        <taxon>Alphaproteobacteria</taxon>
        <taxon>Hyphomicrobiales</taxon>
        <taxon>Phyllobacteriaceae</taxon>
        <taxon>Mesorhizobium</taxon>
    </lineage>
</organism>
<gene>
    <name evidence="1" type="ORF">BQ8482_380259</name>
</gene>
<proteinExistence type="predicted"/>
<evidence type="ECO:0000313" key="1">
    <source>
        <dbReference type="EMBL" id="SJM34076.1"/>
    </source>
</evidence>
<keyword evidence="2" id="KW-1185">Reference proteome</keyword>
<name>A0A2P9ASC6_9HYPH</name>
<dbReference type="EMBL" id="FUIG01000046">
    <property type="protein sequence ID" value="SJM34076.1"/>
    <property type="molecule type" value="Genomic_DNA"/>
</dbReference>
<accession>A0A2P9ASC6</accession>
<dbReference type="Proteomes" id="UP000245698">
    <property type="component" value="Unassembled WGS sequence"/>
</dbReference>
<protein>
    <submittedName>
        <fullName evidence="1">Uncharacterized protein</fullName>
    </submittedName>
</protein>
<evidence type="ECO:0000313" key="2">
    <source>
        <dbReference type="Proteomes" id="UP000245698"/>
    </source>
</evidence>
<reference evidence="2" key="1">
    <citation type="submission" date="2016-12" db="EMBL/GenBank/DDBJ databases">
        <authorList>
            <person name="Brunel B."/>
        </authorList>
    </citation>
    <scope>NUCLEOTIDE SEQUENCE [LARGE SCALE GENOMIC DNA]</scope>
</reference>
<dbReference type="AlphaFoldDB" id="A0A2P9ASC6"/>